<dbReference type="InterPro" id="IPR036964">
    <property type="entry name" value="RASGEF_cat_dom_sf"/>
</dbReference>
<feature type="region of interest" description="Disordered" evidence="3">
    <location>
        <begin position="529"/>
        <end position="623"/>
    </location>
</feature>
<dbReference type="SUPFAM" id="SSF54236">
    <property type="entry name" value="Ubiquitin-like"/>
    <property type="match status" value="1"/>
</dbReference>
<dbReference type="FunFam" id="1.10.840.10:FF:000005">
    <property type="entry name" value="Ral guanine nucleotide dissociation stimulator isoform 1"/>
    <property type="match status" value="1"/>
</dbReference>
<dbReference type="PANTHER" id="PTHR23113">
    <property type="entry name" value="GUANINE NUCLEOTIDE EXCHANGE FACTOR"/>
    <property type="match status" value="1"/>
</dbReference>
<dbReference type="InterPro" id="IPR019804">
    <property type="entry name" value="Ras_G-nucl-exch_fac_CS"/>
</dbReference>
<dbReference type="PANTHER" id="PTHR23113:SF199">
    <property type="entry name" value="RAL GUANINE NUCLEOTIDE DISSOCIATION STIMULATOR-LIKE 1"/>
    <property type="match status" value="1"/>
</dbReference>
<name>A0A452UMJ8_URSMA</name>
<evidence type="ECO:0000259" key="7">
    <source>
        <dbReference type="PROSITE" id="PS50835"/>
    </source>
</evidence>
<dbReference type="Gene3D" id="1.10.840.10">
    <property type="entry name" value="Ras guanine-nucleotide exchange factors catalytic domain"/>
    <property type="match status" value="1"/>
</dbReference>
<dbReference type="GO" id="GO:0005886">
    <property type="term" value="C:plasma membrane"/>
    <property type="evidence" value="ECO:0007669"/>
    <property type="project" value="TreeGrafter"/>
</dbReference>
<evidence type="ECO:0000259" key="4">
    <source>
        <dbReference type="PROSITE" id="PS50009"/>
    </source>
</evidence>
<evidence type="ECO:0000256" key="1">
    <source>
        <dbReference type="ARBA" id="ARBA00022658"/>
    </source>
</evidence>
<proteinExistence type="predicted"/>
<evidence type="ECO:0000259" key="6">
    <source>
        <dbReference type="PROSITE" id="PS50212"/>
    </source>
</evidence>
<dbReference type="PROSITE" id="PS50212">
    <property type="entry name" value="RASGEF_NTER"/>
    <property type="match status" value="1"/>
</dbReference>
<sequence length="766" mass="86696">SVDSISERKKNTLFLSLYPTPWQSSIQDWGEEVEEGAVYHVTLKRVQIQQAANKGARWLGVEGDQLPPGHTVSQYETCKIRTIKAGTLEKLVENLLTAFGDNDFTYISIFLSTYRGFASTKEVLELLLDRLSAEGRHAFRIHVAIASILRAWLDQCAEDFREPPHFPCLQKLLDYLKRMMPGSDPERRAQNLLEQFHKQEVETDNGFPSTIFFSLEEEEELEGGGPAEFTCFPEDLVAEQLTYMDAQLFKKVVPHHCLGCIWSRRDKKENKHLAPTIRATISQFNTLTKCVVSTILGGKELKTQQRAKVIEKWINIAHECRILKNFSSLRAIISALQSNSIYRLKKTWAAVPKDRMLMFEELSDIFSDHNNHLTSRELLMKEGTSKFANLDSSVKENQKRTQRRLQLQKDMGVMQGTVPYLGTFLTDLTMLDTALQDYIEGGLINFEKRRREFEVIAQIKLLQSACNSYCMTPDPKFIQWFQRQQLLTEEESYALSCEIEATADAKSWIPNAWHYVSCRLFLGSDIITSSTPTKEQPKSTASGSSGESMDSVSVSSCESNHSEAEEGSVTPMDTPDEPQKKLSESSSSCSSIHSMDTTSSGMSSLMNPLSSPPSCNNNPKVHKRSVSVTSITSTVLPPVYNQQNEDTCIIRISVEDNNGNMYKSIMLTSQDKTPAVIQRAMLKHNLDSDPAEEYELAQVISEDKELVIPDSANVFYAMNSQVNFDFILRKKNSMEEQVKLRSRTSLTLPRTAKRGCWSNRHSKITL</sequence>
<dbReference type="CDD" id="cd00155">
    <property type="entry name" value="RasGEF"/>
    <property type="match status" value="1"/>
</dbReference>
<feature type="compositionally biased region" description="Low complexity" evidence="3">
    <location>
        <begin position="539"/>
        <end position="559"/>
    </location>
</feature>
<dbReference type="Pfam" id="PF00617">
    <property type="entry name" value="RasGEF"/>
    <property type="match status" value="1"/>
</dbReference>
<dbReference type="FunFam" id="3.10.20.90:FF:000042">
    <property type="entry name" value="Ral guanine nucleotide dissociation stimulator isoform 1"/>
    <property type="match status" value="1"/>
</dbReference>
<gene>
    <name evidence="8" type="primary">RGL1</name>
</gene>
<dbReference type="Ensembl" id="ENSUMAT00000026350.1">
    <property type="protein sequence ID" value="ENSUMAP00000022226.1"/>
    <property type="gene ID" value="ENSUMAG00000015901.1"/>
</dbReference>
<dbReference type="InterPro" id="IPR000159">
    <property type="entry name" value="RA_dom"/>
</dbReference>
<dbReference type="CDD" id="cd17210">
    <property type="entry name" value="RA_RGL"/>
    <property type="match status" value="1"/>
</dbReference>
<dbReference type="SMART" id="SM00147">
    <property type="entry name" value="RasGEF"/>
    <property type="match status" value="1"/>
</dbReference>
<dbReference type="GO" id="GO:0005085">
    <property type="term" value="F:guanyl-nucleotide exchange factor activity"/>
    <property type="evidence" value="ECO:0007669"/>
    <property type="project" value="UniProtKB-KW"/>
</dbReference>
<evidence type="ECO:0000313" key="8">
    <source>
        <dbReference type="Ensembl" id="ENSUMAP00000022226"/>
    </source>
</evidence>
<feature type="domain" description="N-terminal Ras-GEF" evidence="6">
    <location>
        <begin position="79"/>
        <end position="197"/>
    </location>
</feature>
<dbReference type="Pfam" id="PF00788">
    <property type="entry name" value="RA"/>
    <property type="match status" value="1"/>
</dbReference>
<dbReference type="AlphaFoldDB" id="A0A452UMJ8"/>
<evidence type="ECO:0000256" key="3">
    <source>
        <dbReference type="SAM" id="MobiDB-lite"/>
    </source>
</evidence>
<feature type="domain" description="Ig-like" evidence="7">
    <location>
        <begin position="475"/>
        <end position="570"/>
    </location>
</feature>
<dbReference type="SUPFAM" id="SSF48366">
    <property type="entry name" value="Ras GEF"/>
    <property type="match status" value="1"/>
</dbReference>
<dbReference type="Gene3D" id="3.10.20.90">
    <property type="entry name" value="Phosphatidylinositol 3-kinase Catalytic Subunit, Chain A, domain 1"/>
    <property type="match status" value="1"/>
</dbReference>
<accession>A0A452UMJ8</accession>
<dbReference type="InterPro" id="IPR007110">
    <property type="entry name" value="Ig-like_dom"/>
</dbReference>
<dbReference type="PROSITE" id="PS50009">
    <property type="entry name" value="RASGEF_CAT"/>
    <property type="match status" value="1"/>
</dbReference>
<reference evidence="8" key="1">
    <citation type="submission" date="2019-03" db="UniProtKB">
        <authorList>
            <consortium name="Ensembl"/>
        </authorList>
    </citation>
    <scope>IDENTIFICATION</scope>
</reference>
<feature type="domain" description="Ras-GEF" evidence="4">
    <location>
        <begin position="233"/>
        <end position="502"/>
    </location>
</feature>
<dbReference type="InterPro" id="IPR008937">
    <property type="entry name" value="Ras-like_GEF"/>
</dbReference>
<dbReference type="GeneTree" id="ENSGT00940000156012"/>
<dbReference type="InterPro" id="IPR023578">
    <property type="entry name" value="Ras_GEF_dom_sf"/>
</dbReference>
<keyword evidence="1 2" id="KW-0344">Guanine-nucleotide releasing factor</keyword>
<organism evidence="8">
    <name type="scientific">Ursus maritimus</name>
    <name type="common">Polar bear</name>
    <name type="synonym">Thalarctos maritimus</name>
    <dbReference type="NCBI Taxonomy" id="29073"/>
    <lineage>
        <taxon>Eukaryota</taxon>
        <taxon>Metazoa</taxon>
        <taxon>Chordata</taxon>
        <taxon>Craniata</taxon>
        <taxon>Vertebrata</taxon>
        <taxon>Euteleostomi</taxon>
        <taxon>Mammalia</taxon>
        <taxon>Eutheria</taxon>
        <taxon>Laurasiatheria</taxon>
        <taxon>Carnivora</taxon>
        <taxon>Caniformia</taxon>
        <taxon>Ursidae</taxon>
        <taxon>Ursus</taxon>
    </lineage>
</organism>
<dbReference type="Pfam" id="PF00618">
    <property type="entry name" value="RasGEF_N"/>
    <property type="match status" value="1"/>
</dbReference>
<dbReference type="Gene3D" id="1.20.870.10">
    <property type="entry name" value="Son of sevenless (SoS) protein Chain: S domain 1"/>
    <property type="match status" value="1"/>
</dbReference>
<dbReference type="InterPro" id="IPR030748">
    <property type="entry name" value="RGL1_RA"/>
</dbReference>
<dbReference type="PROSITE" id="PS50835">
    <property type="entry name" value="IG_LIKE"/>
    <property type="match status" value="1"/>
</dbReference>
<dbReference type="InterPro" id="IPR029071">
    <property type="entry name" value="Ubiquitin-like_domsf"/>
</dbReference>
<dbReference type="SMART" id="SM00229">
    <property type="entry name" value="RasGEFN"/>
    <property type="match status" value="1"/>
</dbReference>
<dbReference type="PROSITE" id="PS50200">
    <property type="entry name" value="RA"/>
    <property type="match status" value="1"/>
</dbReference>
<dbReference type="InterPro" id="IPR000651">
    <property type="entry name" value="Ras-like_Gua-exchang_fac_N"/>
</dbReference>
<dbReference type="CDD" id="cd06224">
    <property type="entry name" value="REM"/>
    <property type="match status" value="1"/>
</dbReference>
<dbReference type="PROSITE" id="PS00720">
    <property type="entry name" value="RASGEF"/>
    <property type="match status" value="1"/>
</dbReference>
<dbReference type="GO" id="GO:0007265">
    <property type="term" value="P:Ras protein signal transduction"/>
    <property type="evidence" value="ECO:0007669"/>
    <property type="project" value="TreeGrafter"/>
</dbReference>
<protein>
    <submittedName>
        <fullName evidence="8">Ral guanine nucleotide dissociation stimulator like 1</fullName>
    </submittedName>
</protein>
<dbReference type="SMART" id="SM00314">
    <property type="entry name" value="RA"/>
    <property type="match status" value="1"/>
</dbReference>
<evidence type="ECO:0000259" key="5">
    <source>
        <dbReference type="PROSITE" id="PS50200"/>
    </source>
</evidence>
<feature type="compositionally biased region" description="Low complexity" evidence="3">
    <location>
        <begin position="584"/>
        <end position="619"/>
    </location>
</feature>
<dbReference type="InterPro" id="IPR001895">
    <property type="entry name" value="RASGEF_cat_dom"/>
</dbReference>
<evidence type="ECO:0000256" key="2">
    <source>
        <dbReference type="PROSITE-ProRule" id="PRU00168"/>
    </source>
</evidence>
<feature type="domain" description="Ras-associating" evidence="5">
    <location>
        <begin position="646"/>
        <end position="733"/>
    </location>
</feature>